<organism evidence="1 2">
    <name type="scientific">Acinetobacter vivianii</name>
    <dbReference type="NCBI Taxonomy" id="1776742"/>
    <lineage>
        <taxon>Bacteria</taxon>
        <taxon>Pseudomonadati</taxon>
        <taxon>Pseudomonadota</taxon>
        <taxon>Gammaproteobacteria</taxon>
        <taxon>Moraxellales</taxon>
        <taxon>Moraxellaceae</taxon>
        <taxon>Acinetobacter</taxon>
    </lineage>
</organism>
<sequence>MIYNDSNSFVYSREIDRTKLKKEGFRIEDSVDVNLSCAKSGSDRNIVSVLNGYLFQETSIRNIFKYRVYDQFKE</sequence>
<reference evidence="1 2" key="1">
    <citation type="submission" date="2013-02" db="EMBL/GenBank/DDBJ databases">
        <title>The Genome Sequence of Acinetobacter sp. NIPH 2168.</title>
        <authorList>
            <consortium name="The Broad Institute Genome Sequencing Platform"/>
            <consortium name="The Broad Institute Genome Sequencing Center for Infectious Disease"/>
            <person name="Cerqueira G."/>
            <person name="Feldgarden M."/>
            <person name="Courvalin P."/>
            <person name="Perichon B."/>
            <person name="Grillot-Courvalin C."/>
            <person name="Clermont D."/>
            <person name="Rocha E."/>
            <person name="Yoon E.-J."/>
            <person name="Nemec A."/>
            <person name="Walker B."/>
            <person name="Young S.K."/>
            <person name="Zeng Q."/>
            <person name="Gargeya S."/>
            <person name="Fitzgerald M."/>
            <person name="Haas B."/>
            <person name="Abouelleil A."/>
            <person name="Alvarado L."/>
            <person name="Arachchi H.M."/>
            <person name="Berlin A.M."/>
            <person name="Chapman S.B."/>
            <person name="Dewar J."/>
            <person name="Goldberg J."/>
            <person name="Griggs A."/>
            <person name="Gujja S."/>
            <person name="Hansen M."/>
            <person name="Howarth C."/>
            <person name="Imamovic A."/>
            <person name="Larimer J."/>
            <person name="McCowan C."/>
            <person name="Murphy C."/>
            <person name="Neiman D."/>
            <person name="Pearson M."/>
            <person name="Priest M."/>
            <person name="Roberts A."/>
            <person name="Saif S."/>
            <person name="Shea T."/>
            <person name="Sisk P."/>
            <person name="Sykes S."/>
            <person name="Wortman J."/>
            <person name="Nusbaum C."/>
            <person name="Birren B."/>
        </authorList>
    </citation>
    <scope>NUCLEOTIDE SEQUENCE [LARGE SCALE GENOMIC DNA]</scope>
    <source>
        <strain evidence="1 2">NIPH 2168</strain>
    </source>
</reference>
<dbReference type="AlphaFoldDB" id="N9NEG6"/>
<evidence type="ECO:0000313" key="2">
    <source>
        <dbReference type="Proteomes" id="UP000013173"/>
    </source>
</evidence>
<dbReference type="EMBL" id="APRW01000016">
    <property type="protein sequence ID" value="ENX19474.1"/>
    <property type="molecule type" value="Genomic_DNA"/>
</dbReference>
<comment type="caution">
    <text evidence="1">The sequence shown here is derived from an EMBL/GenBank/DDBJ whole genome shotgun (WGS) entry which is preliminary data.</text>
</comment>
<name>N9NEG6_9GAMM</name>
<evidence type="ECO:0000313" key="1">
    <source>
        <dbReference type="EMBL" id="ENX19474.1"/>
    </source>
</evidence>
<dbReference type="HOGENOM" id="CLU_2679290_0_0_6"/>
<gene>
    <name evidence="1" type="ORF">F892_03642</name>
</gene>
<dbReference type="Proteomes" id="UP000013173">
    <property type="component" value="Unassembled WGS sequence"/>
</dbReference>
<protein>
    <submittedName>
        <fullName evidence="1">Uncharacterized protein</fullName>
    </submittedName>
</protein>
<proteinExistence type="predicted"/>
<accession>N9NEG6</accession>
<keyword evidence="2" id="KW-1185">Reference proteome</keyword>